<dbReference type="AlphaFoldDB" id="E4U334"/>
<reference evidence="7 8" key="1">
    <citation type="journal article" date="2012" name="Stand. Genomic Sci.">
        <title>Complete genome sequence of the sulfur compounds oxidizing chemolithoautotroph Sulfuricurvum kujiense type strain (YK-1(T)).</title>
        <authorList>
            <person name="Han C."/>
            <person name="Kotsyurbenko O."/>
            <person name="Chertkov O."/>
            <person name="Held B."/>
            <person name="Lapidus A."/>
            <person name="Nolan M."/>
            <person name="Lucas S."/>
            <person name="Hammon N."/>
            <person name="Deshpande S."/>
            <person name="Cheng J.F."/>
            <person name="Tapia R."/>
            <person name="Goodwin L.A."/>
            <person name="Pitluck S."/>
            <person name="Liolios K."/>
            <person name="Pagani I."/>
            <person name="Ivanova N."/>
            <person name="Mavromatis K."/>
            <person name="Mikhailova N."/>
            <person name="Pati A."/>
            <person name="Chen A."/>
            <person name="Palaniappan K."/>
            <person name="Land M."/>
            <person name="Hauser L."/>
            <person name="Chang Y.J."/>
            <person name="Jeffries C.D."/>
            <person name="Brambilla E.M."/>
            <person name="Rohde M."/>
            <person name="Spring S."/>
            <person name="Sikorski J."/>
            <person name="Goker M."/>
            <person name="Woyke T."/>
            <person name="Bristow J."/>
            <person name="Eisen J.A."/>
            <person name="Markowitz V."/>
            <person name="Hugenholtz P."/>
            <person name="Kyrpides N.C."/>
            <person name="Klenk H.P."/>
            <person name="Detter J.C."/>
        </authorList>
    </citation>
    <scope>NUCLEOTIDE SEQUENCE [LARGE SCALE GENOMIC DNA]</scope>
    <source>
        <strain evidence="8">ATCC BAA-921 / DSM 16994 / JCM 11577 / YK-1</strain>
    </source>
</reference>
<dbReference type="Pfam" id="PF00672">
    <property type="entry name" value="HAMP"/>
    <property type="match status" value="1"/>
</dbReference>
<evidence type="ECO:0000256" key="3">
    <source>
        <dbReference type="PROSITE-ProRule" id="PRU00284"/>
    </source>
</evidence>
<dbReference type="RefSeq" id="WP_013459901.1">
    <property type="nucleotide sequence ID" value="NC_014762.1"/>
</dbReference>
<feature type="transmembrane region" description="Helical" evidence="4">
    <location>
        <begin position="12"/>
        <end position="31"/>
    </location>
</feature>
<dbReference type="Proteomes" id="UP000008721">
    <property type="component" value="Chromosome"/>
</dbReference>
<dbReference type="PANTHER" id="PTHR32089">
    <property type="entry name" value="METHYL-ACCEPTING CHEMOTAXIS PROTEIN MCPB"/>
    <property type="match status" value="1"/>
</dbReference>
<dbReference type="SMART" id="SM00304">
    <property type="entry name" value="HAMP"/>
    <property type="match status" value="1"/>
</dbReference>
<dbReference type="PROSITE" id="PS50111">
    <property type="entry name" value="CHEMOTAXIS_TRANSDUC_2"/>
    <property type="match status" value="1"/>
</dbReference>
<dbReference type="Gene3D" id="3.30.450.290">
    <property type="match status" value="1"/>
</dbReference>
<proteinExistence type="inferred from homology"/>
<dbReference type="GO" id="GO:0007165">
    <property type="term" value="P:signal transduction"/>
    <property type="evidence" value="ECO:0007669"/>
    <property type="project" value="UniProtKB-KW"/>
</dbReference>
<protein>
    <submittedName>
        <fullName evidence="7">Methyl-accepting chemotaxis sensory transducer</fullName>
    </submittedName>
</protein>
<feature type="transmembrane region" description="Helical" evidence="4">
    <location>
        <begin position="179"/>
        <end position="197"/>
    </location>
</feature>
<dbReference type="PRINTS" id="PR00260">
    <property type="entry name" value="CHEMTRNSDUCR"/>
</dbReference>
<dbReference type="GO" id="GO:0006935">
    <property type="term" value="P:chemotaxis"/>
    <property type="evidence" value="ECO:0007669"/>
    <property type="project" value="InterPro"/>
</dbReference>
<keyword evidence="8" id="KW-1185">Reference proteome</keyword>
<evidence type="ECO:0000313" key="7">
    <source>
        <dbReference type="EMBL" id="ADR33704.1"/>
    </source>
</evidence>
<dbReference type="Gene3D" id="1.10.287.950">
    <property type="entry name" value="Methyl-accepting chemotaxis protein"/>
    <property type="match status" value="1"/>
</dbReference>
<organism evidence="7 8">
    <name type="scientific">Sulfuricurvum kujiense (strain ATCC BAA-921 / DSM 16994 / JCM 11577 / YK-1)</name>
    <dbReference type="NCBI Taxonomy" id="709032"/>
    <lineage>
        <taxon>Bacteria</taxon>
        <taxon>Pseudomonadati</taxon>
        <taxon>Campylobacterota</taxon>
        <taxon>Epsilonproteobacteria</taxon>
        <taxon>Campylobacterales</taxon>
        <taxon>Sulfurimonadaceae</taxon>
        <taxon>Sulfuricurvum</taxon>
    </lineage>
</organism>
<dbReference type="EMBL" id="CP002355">
    <property type="protein sequence ID" value="ADR33704.1"/>
    <property type="molecule type" value="Genomic_DNA"/>
</dbReference>
<dbReference type="InterPro" id="IPR003660">
    <property type="entry name" value="HAMP_dom"/>
</dbReference>
<dbReference type="CDD" id="cd06225">
    <property type="entry name" value="HAMP"/>
    <property type="match status" value="1"/>
</dbReference>
<feature type="domain" description="HAMP" evidence="6">
    <location>
        <begin position="199"/>
        <end position="253"/>
    </location>
</feature>
<keyword evidence="1 3" id="KW-0807">Transducer</keyword>
<dbReference type="InterPro" id="IPR004090">
    <property type="entry name" value="Chemotax_Me-accpt_rcpt"/>
</dbReference>
<gene>
    <name evidence="7" type="ordered locus">Sulku_1041</name>
</gene>
<comment type="similarity">
    <text evidence="2">Belongs to the methyl-accepting chemotaxis (MCP) protein family.</text>
</comment>
<dbReference type="eggNOG" id="COG0840">
    <property type="taxonomic scope" value="Bacteria"/>
</dbReference>
<dbReference type="OrthoDB" id="9776024at2"/>
<evidence type="ECO:0000256" key="2">
    <source>
        <dbReference type="ARBA" id="ARBA00029447"/>
    </source>
</evidence>
<evidence type="ECO:0000256" key="4">
    <source>
        <dbReference type="SAM" id="Phobius"/>
    </source>
</evidence>
<evidence type="ECO:0000313" key="8">
    <source>
        <dbReference type="Proteomes" id="UP000008721"/>
    </source>
</evidence>
<dbReference type="GO" id="GO:0016020">
    <property type="term" value="C:membrane"/>
    <property type="evidence" value="ECO:0007669"/>
    <property type="project" value="InterPro"/>
</dbReference>
<sequence length="530" mass="58007">MDSIRRSIGLKIVLSLIAILLITSAMLQWVVTREFKESQLESGKKHLQMLSESVFQTVRGAMNLGDPVVVEETLKKAGEIKGVKKLTIYKSPQVIELFNLQNTGTISQEVAGVFKNSKQETLISDGGHALKILSPLVATQECMACHTNAKVGDVLGVMDLEYSLADLENDIAAMMTKTVLTMIAGAIFTIIFLMLILRRIIGTPLKELLERVKDLAGGEGDLTSRVSVNSKDELGEIASNINLFIEKIQQVIVTVLATASDSKEIASVLSKHATALQSSTVTQSIKVDESKKLTELVEKDLDRSEEYSIQTAEEMLTSYQTLEKMVSSLDRVVEDILMASRRELDTSAKVVTTAQQTVEIKQILTIIRDIADQTNLLALNAAIEAARAGEHGRGFAVVADEVRKLAERTQKSLSEIDATVNVVVQSVEDVSQTMHENAEWINGVSVEATLVKDQADTTKNTNKETSEIAKKASMEVVAIGQRTKELMQMMTETSSLASENEQIANELQQIAGKLDAVTHELTEELSAFKV</sequence>
<dbReference type="SMART" id="SM00283">
    <property type="entry name" value="MA"/>
    <property type="match status" value="1"/>
</dbReference>
<name>E4U334_SULKY</name>
<dbReference type="SUPFAM" id="SSF58104">
    <property type="entry name" value="Methyl-accepting chemotaxis protein (MCP) signaling domain"/>
    <property type="match status" value="1"/>
</dbReference>
<dbReference type="STRING" id="709032.Sulku_1041"/>
<accession>E4U334</accession>
<evidence type="ECO:0000259" key="6">
    <source>
        <dbReference type="PROSITE" id="PS50885"/>
    </source>
</evidence>
<dbReference type="GO" id="GO:0004888">
    <property type="term" value="F:transmembrane signaling receptor activity"/>
    <property type="evidence" value="ECO:0007669"/>
    <property type="project" value="InterPro"/>
</dbReference>
<evidence type="ECO:0000259" key="5">
    <source>
        <dbReference type="PROSITE" id="PS50111"/>
    </source>
</evidence>
<dbReference type="PANTHER" id="PTHR32089:SF112">
    <property type="entry name" value="LYSOZYME-LIKE PROTEIN-RELATED"/>
    <property type="match status" value="1"/>
</dbReference>
<keyword evidence="4" id="KW-0472">Membrane</keyword>
<dbReference type="PROSITE" id="PS50885">
    <property type="entry name" value="HAMP"/>
    <property type="match status" value="1"/>
</dbReference>
<evidence type="ECO:0000256" key="1">
    <source>
        <dbReference type="ARBA" id="ARBA00023224"/>
    </source>
</evidence>
<keyword evidence="4" id="KW-0812">Transmembrane</keyword>
<dbReference type="HOGENOM" id="CLU_000445_107_27_7"/>
<dbReference type="Pfam" id="PF00015">
    <property type="entry name" value="MCPsignal"/>
    <property type="match status" value="1"/>
</dbReference>
<feature type="domain" description="Methyl-accepting transducer" evidence="5">
    <location>
        <begin position="258"/>
        <end position="511"/>
    </location>
</feature>
<keyword evidence="4" id="KW-1133">Transmembrane helix</keyword>
<dbReference type="KEGG" id="sku:Sulku_1041"/>
<dbReference type="InterPro" id="IPR004089">
    <property type="entry name" value="MCPsignal_dom"/>
</dbReference>